<evidence type="ECO:0000256" key="5">
    <source>
        <dbReference type="ARBA" id="ARBA00023002"/>
    </source>
</evidence>
<dbReference type="OrthoDB" id="3592703at2759"/>
<keyword evidence="6" id="KW-0443">Lipid metabolism</keyword>
<dbReference type="SUPFAM" id="SSF54637">
    <property type="entry name" value="Thioesterase/thiol ester dehydrase-isomerase"/>
    <property type="match status" value="2"/>
</dbReference>
<dbReference type="InterPro" id="IPR029069">
    <property type="entry name" value="HotDog_dom_sf"/>
</dbReference>
<evidence type="ECO:0000256" key="4">
    <source>
        <dbReference type="ARBA" id="ARBA00022832"/>
    </source>
</evidence>
<dbReference type="SUPFAM" id="SSF51735">
    <property type="entry name" value="NAD(P)-binding Rossmann-fold domains"/>
    <property type="match status" value="2"/>
</dbReference>
<organism evidence="10 11">
    <name type="scientific">Amphibalanus amphitrite</name>
    <name type="common">Striped barnacle</name>
    <name type="synonym">Balanus amphitrite</name>
    <dbReference type="NCBI Taxonomy" id="1232801"/>
    <lineage>
        <taxon>Eukaryota</taxon>
        <taxon>Metazoa</taxon>
        <taxon>Ecdysozoa</taxon>
        <taxon>Arthropoda</taxon>
        <taxon>Crustacea</taxon>
        <taxon>Multicrustacea</taxon>
        <taxon>Cirripedia</taxon>
        <taxon>Thoracica</taxon>
        <taxon>Thoracicalcarea</taxon>
        <taxon>Balanomorpha</taxon>
        <taxon>Balanoidea</taxon>
        <taxon>Balanidae</taxon>
        <taxon>Amphibalaninae</taxon>
        <taxon>Amphibalanus</taxon>
    </lineage>
</organism>
<dbReference type="UniPathway" id="UPA00659"/>
<evidence type="ECO:0000259" key="9">
    <source>
        <dbReference type="SMART" id="SM00822"/>
    </source>
</evidence>
<keyword evidence="7" id="KW-0576">Peroxisome</keyword>
<evidence type="ECO:0000256" key="7">
    <source>
        <dbReference type="ARBA" id="ARBA00023140"/>
    </source>
</evidence>
<comment type="subcellular location">
    <subcellularLocation>
        <location evidence="1">Peroxisome</location>
    </subcellularLocation>
</comment>
<name>A0A6A4VNA2_AMPAM</name>
<comment type="caution">
    <text evidence="10">The sequence shown here is derived from an EMBL/GenBank/DDBJ whole genome shotgun (WGS) entry which is preliminary data.</text>
</comment>
<dbReference type="Gene3D" id="3.40.50.720">
    <property type="entry name" value="NAD(P)-binding Rossmann-like Domain"/>
    <property type="match status" value="1"/>
</dbReference>
<gene>
    <name evidence="10" type="primary">HSD17B4</name>
    <name evidence="10" type="ORF">FJT64_011032</name>
</gene>
<reference evidence="10 11" key="1">
    <citation type="submission" date="2019-07" db="EMBL/GenBank/DDBJ databases">
        <title>Draft genome assembly of a fouling barnacle, Amphibalanus amphitrite (Darwin, 1854): The first reference genome for Thecostraca.</title>
        <authorList>
            <person name="Kim W."/>
        </authorList>
    </citation>
    <scope>NUCLEOTIDE SEQUENCE [LARGE SCALE GENOMIC DNA]</scope>
    <source>
        <strain evidence="10">SNU_AA5</strain>
        <tissue evidence="10">Soma without cirri and trophi</tissue>
    </source>
</reference>
<comment type="pathway">
    <text evidence="2">Lipid metabolism; fatty acid beta-oxidation.</text>
</comment>
<evidence type="ECO:0000256" key="1">
    <source>
        <dbReference type="ARBA" id="ARBA00004275"/>
    </source>
</evidence>
<dbReference type="AlphaFoldDB" id="A0A6A4VNA2"/>
<dbReference type="SMART" id="SM00822">
    <property type="entry name" value="PKS_KR"/>
    <property type="match status" value="1"/>
</dbReference>
<dbReference type="Pfam" id="PF22622">
    <property type="entry name" value="MFE-2_hydrat-2_N"/>
    <property type="match status" value="1"/>
</dbReference>
<dbReference type="PANTHER" id="PTHR45024">
    <property type="entry name" value="DEHYDROGENASES, SHORT CHAIN"/>
    <property type="match status" value="1"/>
</dbReference>
<keyword evidence="4" id="KW-0276">Fatty acid metabolism</keyword>
<dbReference type="Proteomes" id="UP000440578">
    <property type="component" value="Unassembled WGS sequence"/>
</dbReference>
<dbReference type="EMBL" id="VIIS01001930">
    <property type="protein sequence ID" value="KAF0290771.1"/>
    <property type="molecule type" value="Genomic_DNA"/>
</dbReference>
<dbReference type="InterPro" id="IPR002347">
    <property type="entry name" value="SDR_fam"/>
</dbReference>
<dbReference type="Pfam" id="PF01575">
    <property type="entry name" value="MaoC_dehydratas"/>
    <property type="match status" value="1"/>
</dbReference>
<feature type="domain" description="Ketoreductase" evidence="9">
    <location>
        <begin position="10"/>
        <end position="184"/>
    </location>
</feature>
<dbReference type="CDD" id="cd03448">
    <property type="entry name" value="HDE_HSD"/>
    <property type="match status" value="1"/>
</dbReference>
<dbReference type="PRINTS" id="PR00081">
    <property type="entry name" value="GDHRDH"/>
</dbReference>
<evidence type="ECO:0000256" key="8">
    <source>
        <dbReference type="ARBA" id="ARBA00023239"/>
    </source>
</evidence>
<dbReference type="Gene3D" id="1.10.287.4290">
    <property type="match status" value="1"/>
</dbReference>
<evidence type="ECO:0000256" key="3">
    <source>
        <dbReference type="ARBA" id="ARBA00006484"/>
    </source>
</evidence>
<dbReference type="GO" id="GO:0018812">
    <property type="term" value="F:3-hydroxyacyl-CoA dehydratase activity"/>
    <property type="evidence" value="ECO:0007669"/>
    <property type="project" value="UniProtKB-ARBA"/>
</dbReference>
<dbReference type="GO" id="GO:0006635">
    <property type="term" value="P:fatty acid beta-oxidation"/>
    <property type="evidence" value="ECO:0007669"/>
    <property type="project" value="UniProtKB-UniPathway"/>
</dbReference>
<evidence type="ECO:0000256" key="2">
    <source>
        <dbReference type="ARBA" id="ARBA00005005"/>
    </source>
</evidence>
<sequence>MEGELRFDGQVAVITGAGGGLGREYALLLAARGAAVVVNDLGSSADGQGRSKTADRVVQEIKDKGGRAVANYDSVEEGHKIVQTAIDEFGRIDILINNAGFLRDRSFAKMEENDWDMIHRVHLRGAFVTTRAAWPHFRRQEYGRIVLTSSAAGLFGNFGQTNYSQLVVTGVITASVETEDGRSCQGRLYVVDGGTPLLGRDLQKSLCISTWHGSTVYEVDRQPGRSSDVEAGNDQDSATQSAAKMGLIGLGKTLALEGERHNIITNVLVPAALSRLTESLLPPELQRQMAPVHVAPVVAVLCHRRCPAAGAVVEAAGGAAATYRWQRSAGIADLELTPEKVLDQWEVLDAADPAAESPDTPAAQMALLSRQLTDAAEREAERREVESAPAGTVDVSRALRTRLPPARFTYGPRDAALYALSIGVSLEQRHGLRYLYEAADGFEPHPMFASVVFSALDMTRMASLPGFPIDLTQLLHGEQYMELKKQLPPSATLEITANLADIIDKGDKGAIVLLDVHAADSSGDEVAFIQQSLFVRGAGGFGGHARSQVARPCAEVPPRAPDATLSVSTNRDQAALYRLNGDLNPLHIDPEFAALGGQSRPILHGLCGLGASVHAVLEHYSTDREEPAQLNKVKVRFSRPVLPGQTLLVDTWREPGSARVVFQSRVKETGQLALAGYLELRDLDVGARAKL</sequence>
<protein>
    <submittedName>
        <fullName evidence="10">Peroxisomal multifunctional enzyme type 2</fullName>
    </submittedName>
</protein>
<dbReference type="PANTHER" id="PTHR45024:SF2">
    <property type="entry name" value="SCP2 DOMAIN-CONTAINING PROTEIN"/>
    <property type="match status" value="1"/>
</dbReference>
<dbReference type="InterPro" id="IPR051687">
    <property type="entry name" value="Peroxisomal_Beta-Oxidation"/>
</dbReference>
<dbReference type="GO" id="GO:0005777">
    <property type="term" value="C:peroxisome"/>
    <property type="evidence" value="ECO:0007669"/>
    <property type="project" value="UniProtKB-SubCell"/>
</dbReference>
<dbReference type="InterPro" id="IPR054357">
    <property type="entry name" value="MFE-2_N"/>
</dbReference>
<evidence type="ECO:0000256" key="6">
    <source>
        <dbReference type="ARBA" id="ARBA00023098"/>
    </source>
</evidence>
<dbReference type="PRINTS" id="PR00080">
    <property type="entry name" value="SDRFAMILY"/>
</dbReference>
<keyword evidence="5" id="KW-0560">Oxidoreductase</keyword>
<keyword evidence="11" id="KW-1185">Reference proteome</keyword>
<proteinExistence type="inferred from homology"/>
<dbReference type="Pfam" id="PF00106">
    <property type="entry name" value="adh_short"/>
    <property type="match status" value="1"/>
</dbReference>
<evidence type="ECO:0000313" key="10">
    <source>
        <dbReference type="EMBL" id="KAF0290771.1"/>
    </source>
</evidence>
<dbReference type="InterPro" id="IPR036291">
    <property type="entry name" value="NAD(P)-bd_dom_sf"/>
</dbReference>
<dbReference type="GO" id="GO:0016491">
    <property type="term" value="F:oxidoreductase activity"/>
    <property type="evidence" value="ECO:0007669"/>
    <property type="project" value="UniProtKB-KW"/>
</dbReference>
<dbReference type="Gene3D" id="3.10.129.10">
    <property type="entry name" value="Hotdog Thioesterase"/>
    <property type="match status" value="1"/>
</dbReference>
<dbReference type="InterPro" id="IPR057326">
    <property type="entry name" value="KR_dom"/>
</dbReference>
<comment type="similarity">
    <text evidence="3">Belongs to the short-chain dehydrogenases/reductases (SDR) family.</text>
</comment>
<accession>A0A6A4VNA2</accession>
<dbReference type="InterPro" id="IPR002539">
    <property type="entry name" value="MaoC-like_dom"/>
</dbReference>
<evidence type="ECO:0000313" key="11">
    <source>
        <dbReference type="Proteomes" id="UP000440578"/>
    </source>
</evidence>
<keyword evidence="8" id="KW-0456">Lyase</keyword>